<evidence type="ECO:0000259" key="1">
    <source>
        <dbReference type="PROSITE" id="PS50075"/>
    </source>
</evidence>
<protein>
    <recommendedName>
        <fullName evidence="1">Carrier domain-containing protein</fullName>
    </recommendedName>
</protein>
<dbReference type="RefSeq" id="WP_013786647.1">
    <property type="nucleotide sequence ID" value="NC_015554.1"/>
</dbReference>
<dbReference type="OrthoDB" id="8527261at2"/>
<dbReference type="InterPro" id="IPR036736">
    <property type="entry name" value="ACP-like_sf"/>
</dbReference>
<gene>
    <name evidence="2" type="ordered locus">ambt_21280</name>
</gene>
<evidence type="ECO:0000313" key="3">
    <source>
        <dbReference type="Proteomes" id="UP000000683"/>
    </source>
</evidence>
<dbReference type="PROSITE" id="PS50075">
    <property type="entry name" value="CARRIER"/>
    <property type="match status" value="1"/>
</dbReference>
<dbReference type="eggNOG" id="COG0236">
    <property type="taxonomic scope" value="Bacteria"/>
</dbReference>
<keyword evidence="3" id="KW-1185">Reference proteome</keyword>
<dbReference type="Gene3D" id="1.10.1200.10">
    <property type="entry name" value="ACP-like"/>
    <property type="match status" value="1"/>
</dbReference>
<dbReference type="EMBL" id="CP002339">
    <property type="protein sequence ID" value="AEF05747.1"/>
    <property type="molecule type" value="Genomic_DNA"/>
</dbReference>
<dbReference type="Proteomes" id="UP000000683">
    <property type="component" value="Chromosome"/>
</dbReference>
<reference evidence="2 3" key="1">
    <citation type="journal article" date="2011" name="J. Bacteriol.">
        <title>Complete genome sequence of the polycyclic aromatic hydrocarbon-degrading bacterium Alteromonas sp. strain SN2.</title>
        <authorList>
            <person name="Jin H.M."/>
            <person name="Jeong H."/>
            <person name="Moon E.J."/>
            <person name="Math R.K."/>
            <person name="Lee K."/>
            <person name="Kim H.J."/>
            <person name="Jeon C.O."/>
            <person name="Oh T.K."/>
            <person name="Kim J.F."/>
        </authorList>
    </citation>
    <scope>NUCLEOTIDE SEQUENCE [LARGE SCALE GENOMIC DNA]</scope>
    <source>
        <strain evidence="3">JCM 17741 / KACC 18427 / KCTC 11700BP / SN2</strain>
    </source>
</reference>
<dbReference type="KEGG" id="alt:ambt_21280"/>
<dbReference type="AlphaFoldDB" id="F5ZFX9"/>
<accession>F5ZFX9</accession>
<dbReference type="SUPFAM" id="SSF47336">
    <property type="entry name" value="ACP-like"/>
    <property type="match status" value="1"/>
</dbReference>
<name>F5ZFX9_ALTNA</name>
<sequence>MSVREELKQILSNVLEIETSQFKANTPLFGAIPEFDSMAVMLLLIEFERIFSFDIDNAELSADSFSSLGQLENLIIQSRAAA</sequence>
<dbReference type="HOGENOM" id="CLU_108696_8_1_6"/>
<proteinExistence type="predicted"/>
<organism evidence="2 3">
    <name type="scientific">Alteromonas naphthalenivorans</name>
    <dbReference type="NCBI Taxonomy" id="715451"/>
    <lineage>
        <taxon>Bacteria</taxon>
        <taxon>Pseudomonadati</taxon>
        <taxon>Pseudomonadota</taxon>
        <taxon>Gammaproteobacteria</taxon>
        <taxon>Alteromonadales</taxon>
        <taxon>Alteromonadaceae</taxon>
        <taxon>Alteromonas/Salinimonas group</taxon>
        <taxon>Alteromonas</taxon>
    </lineage>
</organism>
<evidence type="ECO:0000313" key="2">
    <source>
        <dbReference type="EMBL" id="AEF05747.1"/>
    </source>
</evidence>
<dbReference type="InterPro" id="IPR009081">
    <property type="entry name" value="PP-bd_ACP"/>
</dbReference>
<dbReference type="Pfam" id="PF00550">
    <property type="entry name" value="PP-binding"/>
    <property type="match status" value="1"/>
</dbReference>
<feature type="domain" description="Carrier" evidence="1">
    <location>
        <begin position="1"/>
        <end position="79"/>
    </location>
</feature>